<evidence type="ECO:0000256" key="1">
    <source>
        <dbReference type="ARBA" id="ARBA00000491"/>
    </source>
</evidence>
<comment type="catalytic activity">
    <reaction evidence="1">
        <text>(2R,3S)-3-isopropylmalate = (2S)-2-isopropylmalate</text>
        <dbReference type="Rhea" id="RHEA:32287"/>
        <dbReference type="ChEBI" id="CHEBI:1178"/>
        <dbReference type="ChEBI" id="CHEBI:35121"/>
        <dbReference type="EC" id="4.2.1.33"/>
    </reaction>
</comment>
<dbReference type="AlphaFoldDB" id="J7GSV4"/>
<evidence type="ECO:0000256" key="12">
    <source>
        <dbReference type="ARBA" id="ARBA00023014"/>
    </source>
</evidence>
<dbReference type="EMBL" id="CP003541">
    <property type="protein sequence ID" value="AFP83564.1"/>
    <property type="molecule type" value="Genomic_DNA"/>
</dbReference>
<dbReference type="PANTHER" id="PTHR43822:SF9">
    <property type="entry name" value="3-ISOPROPYLMALATE DEHYDRATASE"/>
    <property type="match status" value="1"/>
</dbReference>
<comment type="cofactor">
    <cofactor evidence="2">
        <name>[4Fe-4S] cluster</name>
        <dbReference type="ChEBI" id="CHEBI:49883"/>
    </cofactor>
</comment>
<gene>
    <name evidence="16" type="primary">leuC</name>
    <name evidence="16" type="ORF">A33U_0106</name>
</gene>
<dbReference type="Gene3D" id="3.30.499.10">
    <property type="entry name" value="Aconitase, domain 3"/>
    <property type="match status" value="2"/>
</dbReference>
<evidence type="ECO:0000256" key="4">
    <source>
        <dbReference type="ARBA" id="ARBA00004729"/>
    </source>
</evidence>
<dbReference type="PROSITE" id="PS00450">
    <property type="entry name" value="ACONITASE_1"/>
    <property type="match status" value="1"/>
</dbReference>
<organism evidence="16 17">
    <name type="scientific">Candidatus Carsonella ruddii CE isolate Thao2000</name>
    <dbReference type="NCBI Taxonomy" id="1202536"/>
    <lineage>
        <taxon>Bacteria</taxon>
        <taxon>Pseudomonadati</taxon>
        <taxon>Pseudomonadota</taxon>
        <taxon>Gammaproteobacteria</taxon>
        <taxon>Oceanospirillales</taxon>
        <taxon>Halomonadaceae</taxon>
        <taxon>Zymobacter group</taxon>
        <taxon>Candidatus Carsonella</taxon>
    </lineage>
</organism>
<dbReference type="PRINTS" id="PR00415">
    <property type="entry name" value="ACONITASE"/>
</dbReference>
<evidence type="ECO:0000313" key="16">
    <source>
        <dbReference type="EMBL" id="AFP83564.1"/>
    </source>
</evidence>
<evidence type="ECO:0000256" key="5">
    <source>
        <dbReference type="ARBA" id="ARBA00011271"/>
    </source>
</evidence>
<dbReference type="EC" id="4.2.1.33" evidence="6"/>
<evidence type="ECO:0000256" key="11">
    <source>
        <dbReference type="ARBA" id="ARBA00023004"/>
    </source>
</evidence>
<keyword evidence="8" id="KW-0004">4Fe-4S</keyword>
<dbReference type="SUPFAM" id="SSF53732">
    <property type="entry name" value="Aconitase iron-sulfur domain"/>
    <property type="match status" value="1"/>
</dbReference>
<dbReference type="PATRIC" id="fig|1202536.3.peg.89"/>
<dbReference type="InterPro" id="IPR015931">
    <property type="entry name" value="Acnase/IPM_dHydase_lsu_aba_1/3"/>
</dbReference>
<keyword evidence="9" id="KW-0028">Amino-acid biosynthesis</keyword>
<dbReference type="RefSeq" id="WP_014886865.1">
    <property type="nucleotide sequence ID" value="NC_018414.1"/>
</dbReference>
<evidence type="ECO:0000259" key="15">
    <source>
        <dbReference type="Pfam" id="PF00330"/>
    </source>
</evidence>
<evidence type="ECO:0000313" key="17">
    <source>
        <dbReference type="Proteomes" id="UP000003932"/>
    </source>
</evidence>
<dbReference type="InterPro" id="IPR050067">
    <property type="entry name" value="IPM_dehydratase_rel_enz"/>
</dbReference>
<evidence type="ECO:0000256" key="8">
    <source>
        <dbReference type="ARBA" id="ARBA00022485"/>
    </source>
</evidence>
<keyword evidence="11" id="KW-0408">Iron</keyword>
<evidence type="ECO:0000256" key="10">
    <source>
        <dbReference type="ARBA" id="ARBA00022723"/>
    </source>
</evidence>
<evidence type="ECO:0000256" key="13">
    <source>
        <dbReference type="ARBA" id="ARBA00023239"/>
    </source>
</evidence>
<dbReference type="OrthoDB" id="9802769at2"/>
<comment type="function">
    <text evidence="3">Catalyzes the isomerization between 2-isopropylmalate and 3-isopropylmalate, via the formation of 2-isopropylmaleate.</text>
</comment>
<feature type="domain" description="Aconitase/3-isopropylmalate dehydratase large subunit alpha/beta/alpha" evidence="15">
    <location>
        <begin position="7"/>
        <end position="439"/>
    </location>
</feature>
<comment type="subunit">
    <text evidence="5">Heterodimer of LeuC and LeuD.</text>
</comment>
<dbReference type="InterPro" id="IPR001030">
    <property type="entry name" value="Acoase/IPM_deHydtase_lsu_aba"/>
</dbReference>
<dbReference type="GO" id="GO:0046872">
    <property type="term" value="F:metal ion binding"/>
    <property type="evidence" value="ECO:0007669"/>
    <property type="project" value="UniProtKB-KW"/>
</dbReference>
<reference evidence="16 17" key="1">
    <citation type="journal article" date="2012" name="Mol. Biol. Evol.">
        <title>Genome reduction and co-evolution between the primary and secondary bacterial symbionts of psyllids.</title>
        <authorList>
            <person name="Sloan D.B."/>
            <person name="Moran N.A."/>
        </authorList>
    </citation>
    <scope>NUCLEOTIDE SEQUENCE [LARGE SCALE GENOMIC DNA]</scope>
    <source>
        <strain evidence="16 17">CE</strain>
    </source>
</reference>
<dbReference type="KEGG" id="cru:A33U_0106"/>
<dbReference type="STRING" id="1202536.A33U_0106"/>
<dbReference type="InterPro" id="IPR036008">
    <property type="entry name" value="Aconitase_4Fe-4S_dom"/>
</dbReference>
<dbReference type="GO" id="GO:0009098">
    <property type="term" value="P:L-leucine biosynthetic process"/>
    <property type="evidence" value="ECO:0007669"/>
    <property type="project" value="UniProtKB-KW"/>
</dbReference>
<dbReference type="Proteomes" id="UP000003932">
    <property type="component" value="Chromosome"/>
</dbReference>
<evidence type="ECO:0000256" key="7">
    <source>
        <dbReference type="ARBA" id="ARBA00022430"/>
    </source>
</evidence>
<dbReference type="GO" id="GO:0051539">
    <property type="term" value="F:4 iron, 4 sulfur cluster binding"/>
    <property type="evidence" value="ECO:0007669"/>
    <property type="project" value="UniProtKB-KW"/>
</dbReference>
<protein>
    <recommendedName>
        <fullName evidence="6">3-isopropylmalate dehydratase</fullName>
        <ecNumber evidence="6">4.2.1.33</ecNumber>
    </recommendedName>
</protein>
<evidence type="ECO:0000256" key="6">
    <source>
        <dbReference type="ARBA" id="ARBA00011998"/>
    </source>
</evidence>
<dbReference type="HOGENOM" id="CLU_006714_3_4_6"/>
<keyword evidence="14" id="KW-0100">Branched-chain amino acid biosynthesis</keyword>
<dbReference type="GO" id="GO:0003861">
    <property type="term" value="F:3-isopropylmalate dehydratase activity"/>
    <property type="evidence" value="ECO:0007669"/>
    <property type="project" value="UniProtKB-EC"/>
</dbReference>
<comment type="pathway">
    <text evidence="4">Amino-acid biosynthesis; L-leucine biosynthesis; L-leucine from 3-methyl-2-oxobutanoate: step 2/4.</text>
</comment>
<proteinExistence type="predicted"/>
<keyword evidence="12" id="KW-0411">Iron-sulfur</keyword>
<evidence type="ECO:0000256" key="14">
    <source>
        <dbReference type="ARBA" id="ARBA00023304"/>
    </source>
</evidence>
<keyword evidence="7" id="KW-0432">Leucine biosynthesis</keyword>
<evidence type="ECO:0000256" key="3">
    <source>
        <dbReference type="ARBA" id="ARBA00002695"/>
    </source>
</evidence>
<dbReference type="InterPro" id="IPR018136">
    <property type="entry name" value="Aconitase_4Fe-4S_BS"/>
</dbReference>
<keyword evidence="13" id="KW-0456">Lyase</keyword>
<dbReference type="PROSITE" id="PS01244">
    <property type="entry name" value="ACONITASE_2"/>
    <property type="match status" value="1"/>
</dbReference>
<dbReference type="Pfam" id="PF00330">
    <property type="entry name" value="Aconitase"/>
    <property type="match status" value="1"/>
</dbReference>
<evidence type="ECO:0000256" key="2">
    <source>
        <dbReference type="ARBA" id="ARBA00001966"/>
    </source>
</evidence>
<accession>J7GSV4</accession>
<name>J7GSV4_CARRU</name>
<dbReference type="PANTHER" id="PTHR43822">
    <property type="entry name" value="HOMOACONITASE, MITOCHONDRIAL-RELATED"/>
    <property type="match status" value="1"/>
</dbReference>
<sequence length="461" mass="53352">MNKTLYEKIFDNHIIEKYNDIYLLYLDAILLHEVTSPQAFFAIKKKNLWDKKKIFSTSDHNISTDIKKRFFFDKNFSQLIFLKKNFEKYFFKYYDINNPNQGIIHINSCENFFLFPGMIAICGDSHTTTNGALSLIANGIGTSDLEIGIYTNCILQKKLKTMNIILNNILKNNITSKDLILHIIKKISSKGGVGYCIEFSGKCIENFSISERMTLCNMSIEAGSKISLISPDYNLIKFYEKKIKNFYLFENYLKKLKTKKNAKFDKIFSFDSNEINPKITWGTNLDTIIDLNEKIISNDINMLNYMGLKNNSFLHGIKVDKVFIGSCTNSRFEDLLLCSQILLKLNKKINKFIDCIIVPGSEKIKKKSEFFGINKIFLKYGFKWKNSGCSMCLAMNNDKLLPYERCVSTSNRNFIGRQGYKGRTHLSSPILAIIISIYGEFIDLNTYNKITNEINFKNYFI</sequence>
<keyword evidence="10" id="KW-0479">Metal-binding</keyword>
<evidence type="ECO:0000256" key="9">
    <source>
        <dbReference type="ARBA" id="ARBA00022605"/>
    </source>
</evidence>